<evidence type="ECO:0000313" key="3">
    <source>
        <dbReference type="Proteomes" id="UP000192596"/>
    </source>
</evidence>
<dbReference type="EMBL" id="NAJO01000012">
    <property type="protein sequence ID" value="OQO08696.1"/>
    <property type="molecule type" value="Genomic_DNA"/>
</dbReference>
<gene>
    <name evidence="2" type="ORF">B0A48_06566</name>
</gene>
<accession>A0A1V8TBD4</accession>
<comment type="caution">
    <text evidence="2">The sequence shown here is derived from an EMBL/GenBank/DDBJ whole genome shotgun (WGS) entry which is preliminary data.</text>
</comment>
<dbReference type="STRING" id="1507870.A0A1V8TBD4"/>
<dbReference type="OrthoDB" id="368909at2759"/>
<dbReference type="CDD" id="cd06168">
    <property type="entry name" value="LSMD1"/>
    <property type="match status" value="1"/>
</dbReference>
<protein>
    <recommendedName>
        <fullName evidence="1">Sm domain-containing protein</fullName>
    </recommendedName>
</protein>
<dbReference type="InterPro" id="IPR050914">
    <property type="entry name" value="snRNP_SmB/NAA38-like"/>
</dbReference>
<dbReference type="Proteomes" id="UP000192596">
    <property type="component" value="Unassembled WGS sequence"/>
</dbReference>
<dbReference type="PANTHER" id="PTHR10701:SF5">
    <property type="entry name" value="N-ALPHA-ACETYLTRANSFERASE 38, NATC AUXILIARY SUBUNIT"/>
    <property type="match status" value="1"/>
</dbReference>
<organism evidence="2 3">
    <name type="scientific">Cryoendolithus antarcticus</name>
    <dbReference type="NCBI Taxonomy" id="1507870"/>
    <lineage>
        <taxon>Eukaryota</taxon>
        <taxon>Fungi</taxon>
        <taxon>Dikarya</taxon>
        <taxon>Ascomycota</taxon>
        <taxon>Pezizomycotina</taxon>
        <taxon>Dothideomycetes</taxon>
        <taxon>Dothideomycetidae</taxon>
        <taxon>Cladosporiales</taxon>
        <taxon>Cladosporiaceae</taxon>
        <taxon>Cryoendolithus</taxon>
    </lineage>
</organism>
<evidence type="ECO:0000259" key="1">
    <source>
        <dbReference type="SMART" id="SM00651"/>
    </source>
</evidence>
<reference evidence="3" key="1">
    <citation type="submission" date="2017-03" db="EMBL/GenBank/DDBJ databases">
        <title>Genomes of endolithic fungi from Antarctica.</title>
        <authorList>
            <person name="Coleine C."/>
            <person name="Masonjones S."/>
            <person name="Stajich J.E."/>
        </authorList>
    </citation>
    <scope>NUCLEOTIDE SEQUENCE [LARGE SCALE GENOMIC DNA]</scope>
    <source>
        <strain evidence="3">CCFEE 5527</strain>
    </source>
</reference>
<dbReference type="PANTHER" id="PTHR10701">
    <property type="entry name" value="SMALL NUCLEAR RIBONUCLEOPROTEIN-ASSOCIATED PROTEIN B AND N"/>
    <property type="match status" value="1"/>
</dbReference>
<keyword evidence="3" id="KW-1185">Reference proteome</keyword>
<proteinExistence type="predicted"/>
<dbReference type="Gene3D" id="2.30.30.100">
    <property type="match status" value="1"/>
</dbReference>
<evidence type="ECO:0000313" key="2">
    <source>
        <dbReference type="EMBL" id="OQO08696.1"/>
    </source>
</evidence>
<dbReference type="InParanoid" id="A0A1V8TBD4"/>
<dbReference type="InterPro" id="IPR001163">
    <property type="entry name" value="Sm_dom_euk/arc"/>
</dbReference>
<dbReference type="InterPro" id="IPR010920">
    <property type="entry name" value="LSM_dom_sf"/>
</dbReference>
<dbReference type="AlphaFoldDB" id="A0A1V8TBD4"/>
<name>A0A1V8TBD4_9PEZI</name>
<dbReference type="SMART" id="SM00651">
    <property type="entry name" value="Sm"/>
    <property type="match status" value="1"/>
</dbReference>
<dbReference type="SUPFAM" id="SSF50182">
    <property type="entry name" value="Sm-like ribonucleoproteins"/>
    <property type="match status" value="1"/>
</dbReference>
<dbReference type="Pfam" id="PF01423">
    <property type="entry name" value="LSM"/>
    <property type="match status" value="1"/>
</dbReference>
<feature type="domain" description="Sm" evidence="1">
    <location>
        <begin position="9"/>
        <end position="98"/>
    </location>
</feature>
<sequence>MATVEEAIAYLSSFINRTLHIHIKDGRMFVGQMNCTDRDQNIILSMTHEYRAPSQAEIVKAAERHEAAGLPGNVMVDMRKRFIGLVVVPGEYITKIEAEN</sequence>
<dbReference type="InterPro" id="IPR034110">
    <property type="entry name" value="LSMD1_Sm"/>
</dbReference>
<dbReference type="GO" id="GO:0031417">
    <property type="term" value="C:NatC complex"/>
    <property type="evidence" value="ECO:0007669"/>
    <property type="project" value="InterPro"/>
</dbReference>